<gene>
    <name evidence="1" type="ORF">I3842_16G109100</name>
</gene>
<organism evidence="1 2">
    <name type="scientific">Carya illinoinensis</name>
    <name type="common">Pecan</name>
    <dbReference type="NCBI Taxonomy" id="32201"/>
    <lineage>
        <taxon>Eukaryota</taxon>
        <taxon>Viridiplantae</taxon>
        <taxon>Streptophyta</taxon>
        <taxon>Embryophyta</taxon>
        <taxon>Tracheophyta</taxon>
        <taxon>Spermatophyta</taxon>
        <taxon>Magnoliopsida</taxon>
        <taxon>eudicotyledons</taxon>
        <taxon>Gunneridae</taxon>
        <taxon>Pentapetalae</taxon>
        <taxon>rosids</taxon>
        <taxon>fabids</taxon>
        <taxon>Fagales</taxon>
        <taxon>Juglandaceae</taxon>
        <taxon>Carya</taxon>
    </lineage>
</organism>
<dbReference type="AlphaFoldDB" id="A0A922A938"/>
<name>A0A922A938_CARIL</name>
<accession>A0A922A938</accession>
<proteinExistence type="predicted"/>
<protein>
    <submittedName>
        <fullName evidence="1">Uncharacterized protein</fullName>
    </submittedName>
</protein>
<comment type="caution">
    <text evidence="1">The sequence shown here is derived from an EMBL/GenBank/DDBJ whole genome shotgun (WGS) entry which is preliminary data.</text>
</comment>
<dbReference type="Proteomes" id="UP000811246">
    <property type="component" value="Chromosome 16"/>
</dbReference>
<dbReference type="EMBL" id="CM031840">
    <property type="protein sequence ID" value="KAG6673382.1"/>
    <property type="molecule type" value="Genomic_DNA"/>
</dbReference>
<evidence type="ECO:0000313" key="2">
    <source>
        <dbReference type="Proteomes" id="UP000811246"/>
    </source>
</evidence>
<sequence length="43" mass="5040">MPPIISTKLNSNHALILEYLFTFHGEFLMVTRWKLLKGAHEIE</sequence>
<reference evidence="1" key="1">
    <citation type="submission" date="2021-01" db="EMBL/GenBank/DDBJ databases">
        <authorList>
            <person name="Lovell J.T."/>
            <person name="Bentley N."/>
            <person name="Bhattarai G."/>
            <person name="Jenkins J.W."/>
            <person name="Sreedasyam A."/>
            <person name="Alarcon Y."/>
            <person name="Bock C."/>
            <person name="Boston L."/>
            <person name="Carlson J."/>
            <person name="Cervantes K."/>
            <person name="Clermont K."/>
            <person name="Krom N."/>
            <person name="Kubenka K."/>
            <person name="Mamidi S."/>
            <person name="Mattison C."/>
            <person name="Monteros M."/>
            <person name="Pisani C."/>
            <person name="Plott C."/>
            <person name="Rajasekar S."/>
            <person name="Rhein H.S."/>
            <person name="Rohla C."/>
            <person name="Song M."/>
            <person name="Hilaire R.S."/>
            <person name="Shu S."/>
            <person name="Wells L."/>
            <person name="Wang X."/>
            <person name="Webber J."/>
            <person name="Heerema R.J."/>
            <person name="Klein P."/>
            <person name="Conner P."/>
            <person name="Grauke L."/>
            <person name="Grimwood J."/>
            <person name="Schmutz J."/>
            <person name="Randall J.J."/>
        </authorList>
    </citation>
    <scope>NUCLEOTIDE SEQUENCE</scope>
    <source>
        <tissue evidence="1">Leaf</tissue>
    </source>
</reference>
<evidence type="ECO:0000313" key="1">
    <source>
        <dbReference type="EMBL" id="KAG6673382.1"/>
    </source>
</evidence>